<comment type="caution">
    <text evidence="4">The sequence shown here is derived from an EMBL/GenBank/DDBJ whole genome shotgun (WGS) entry which is preliminary data.</text>
</comment>
<evidence type="ECO:0000259" key="2">
    <source>
        <dbReference type="Pfam" id="PF06742"/>
    </source>
</evidence>
<proteinExistence type="predicted"/>
<feature type="signal peptide" evidence="1">
    <location>
        <begin position="1"/>
        <end position="23"/>
    </location>
</feature>
<feature type="domain" description="DUF1254" evidence="3">
    <location>
        <begin position="90"/>
        <end position="222"/>
    </location>
</feature>
<dbReference type="Pfam" id="PF06863">
    <property type="entry name" value="DUF1254"/>
    <property type="match status" value="1"/>
</dbReference>
<evidence type="ECO:0000313" key="5">
    <source>
        <dbReference type="Proteomes" id="UP001141992"/>
    </source>
</evidence>
<dbReference type="Proteomes" id="UP001141992">
    <property type="component" value="Unassembled WGS sequence"/>
</dbReference>
<evidence type="ECO:0000313" key="4">
    <source>
        <dbReference type="EMBL" id="MCZ8403497.1"/>
    </source>
</evidence>
<protein>
    <submittedName>
        <fullName evidence="4">DUF1254 domain-containing protein</fullName>
    </submittedName>
</protein>
<dbReference type="Pfam" id="PF06742">
    <property type="entry name" value="DUF1214"/>
    <property type="match status" value="1"/>
</dbReference>
<dbReference type="PROSITE" id="PS51257">
    <property type="entry name" value="PROKAR_LIPOPROTEIN"/>
    <property type="match status" value="1"/>
</dbReference>
<dbReference type="Gene3D" id="2.60.120.600">
    <property type="entry name" value="Domain of unknown function DUF1214, C-terminal domain"/>
    <property type="match status" value="1"/>
</dbReference>
<evidence type="ECO:0000259" key="3">
    <source>
        <dbReference type="Pfam" id="PF06863"/>
    </source>
</evidence>
<dbReference type="InterPro" id="IPR037050">
    <property type="entry name" value="DUF1254_sf"/>
</dbReference>
<sequence>MRIRPVGAGSSPYVRGLAALALAASVSGCSFTSPDAATGSQFVGIDGVSAPEARRIAKEAYLYGYPMVARYQAIYSTNIDQGGAQYKGPFNTFSHAAPAVTPDDNATAAPNVDAPASSAVLDLRAEPVVISVPPMESRRYFALQLTDLYGYNFAYIGSRATGNGGGRFLVAGPRWKGAPPKGFTQVIRAETDLVSVSGRTQRFAQSDIANVKRIQAGYRIQPLSAYLKKAAPPAPAAVQWIKPEPPTQMRSSLEFYNQLGFLLQFAPVAHSEKTLRKRLDSLRIRPDAQAVTDAMPPRLRQVMQEGMHDGQNDIDKHRVALAGRTDTLFGDRRTLRNDYLARATGAQVGLGTDSREESLSTVLATDMAGLPLDGAQAYTLRFAPRALPPVNAFWSVTLYRLPGQSVVANPIQRYVIDSTMLPALKRDRDGGLTLRIQHQAPAKGGQANWLPAPAGPFMLALRYYWPKPGLLDGSWQTPQVQRAGS</sequence>
<reference evidence="4" key="1">
    <citation type="submission" date="2022-12" db="EMBL/GenBank/DDBJ databases">
        <authorList>
            <person name="Voronina O.L."/>
            <person name="Kunda M.S."/>
            <person name="Ryzhova N."/>
            <person name="Aksenova E.I."/>
        </authorList>
    </citation>
    <scope>NUCLEOTIDE SEQUENCE</scope>
    <source>
        <strain evidence="4">SCCH136:Ach223948</strain>
    </source>
</reference>
<feature type="domain" description="DUF1214" evidence="2">
    <location>
        <begin position="359"/>
        <end position="467"/>
    </location>
</feature>
<name>A0A9X3L086_ALCXX</name>
<gene>
    <name evidence="4" type="ORF">O9570_18735</name>
</gene>
<organism evidence="4 5">
    <name type="scientific">Alcaligenes xylosoxydans xylosoxydans</name>
    <name type="common">Achromobacter xylosoxidans</name>
    <dbReference type="NCBI Taxonomy" id="85698"/>
    <lineage>
        <taxon>Bacteria</taxon>
        <taxon>Pseudomonadati</taxon>
        <taxon>Pseudomonadota</taxon>
        <taxon>Betaproteobacteria</taxon>
        <taxon>Burkholderiales</taxon>
        <taxon>Alcaligenaceae</taxon>
        <taxon>Achromobacter</taxon>
    </lineage>
</organism>
<dbReference type="PANTHER" id="PTHR36509">
    <property type="entry name" value="BLL3101 PROTEIN"/>
    <property type="match status" value="1"/>
</dbReference>
<feature type="chain" id="PRO_5040767379" evidence="1">
    <location>
        <begin position="24"/>
        <end position="485"/>
    </location>
</feature>
<dbReference type="PANTHER" id="PTHR36509:SF2">
    <property type="entry name" value="BLL3101 PROTEIN"/>
    <property type="match status" value="1"/>
</dbReference>
<accession>A0A9X3L086</accession>
<dbReference type="AlphaFoldDB" id="A0A9X3L086"/>
<dbReference type="InterPro" id="IPR010621">
    <property type="entry name" value="DUF1214"/>
</dbReference>
<keyword evidence="1" id="KW-0732">Signal</keyword>
<dbReference type="InterPro" id="IPR037049">
    <property type="entry name" value="DUF1214_C_sf"/>
</dbReference>
<dbReference type="RefSeq" id="WP_054439092.1">
    <property type="nucleotide sequence ID" value="NZ_CP025774.1"/>
</dbReference>
<dbReference type="EMBL" id="JAPZVI010000015">
    <property type="protein sequence ID" value="MCZ8403497.1"/>
    <property type="molecule type" value="Genomic_DNA"/>
</dbReference>
<dbReference type="Gene3D" id="2.60.40.1610">
    <property type="entry name" value="Domain of unknown function DUF1254"/>
    <property type="match status" value="1"/>
</dbReference>
<dbReference type="SUPFAM" id="SSF160935">
    <property type="entry name" value="VPA0735-like"/>
    <property type="match status" value="1"/>
</dbReference>
<evidence type="ECO:0000256" key="1">
    <source>
        <dbReference type="SAM" id="SignalP"/>
    </source>
</evidence>
<dbReference type="InterPro" id="IPR010679">
    <property type="entry name" value="DUF1254"/>
</dbReference>